<reference evidence="8" key="1">
    <citation type="submission" date="2022-08" db="EMBL/GenBank/DDBJ databases">
        <authorList>
            <person name="Kallberg Y."/>
            <person name="Tangrot J."/>
            <person name="Rosling A."/>
        </authorList>
    </citation>
    <scope>NUCLEOTIDE SEQUENCE</scope>
    <source>
        <strain evidence="8">Wild A</strain>
    </source>
</reference>
<dbReference type="InterPro" id="IPR044611">
    <property type="entry name" value="E3A/B/C-like"/>
</dbReference>
<dbReference type="EMBL" id="CAMKVN010000728">
    <property type="protein sequence ID" value="CAI2170676.1"/>
    <property type="molecule type" value="Genomic_DNA"/>
</dbReference>
<gene>
    <name evidence="8" type="ORF">FWILDA_LOCUS4697</name>
</gene>
<dbReference type="Gene3D" id="3.90.1750.10">
    <property type="entry name" value="Hect, E3 ligase catalytic domains"/>
    <property type="match status" value="1"/>
</dbReference>
<evidence type="ECO:0000256" key="1">
    <source>
        <dbReference type="ARBA" id="ARBA00000885"/>
    </source>
</evidence>
<dbReference type="Proteomes" id="UP001153678">
    <property type="component" value="Unassembled WGS sequence"/>
</dbReference>
<organism evidence="8 9">
    <name type="scientific">Funneliformis geosporum</name>
    <dbReference type="NCBI Taxonomy" id="1117311"/>
    <lineage>
        <taxon>Eukaryota</taxon>
        <taxon>Fungi</taxon>
        <taxon>Fungi incertae sedis</taxon>
        <taxon>Mucoromycota</taxon>
        <taxon>Glomeromycotina</taxon>
        <taxon>Glomeromycetes</taxon>
        <taxon>Glomerales</taxon>
        <taxon>Glomeraceae</taxon>
        <taxon>Funneliformis</taxon>
    </lineage>
</organism>
<evidence type="ECO:0000256" key="4">
    <source>
        <dbReference type="ARBA" id="ARBA00022786"/>
    </source>
</evidence>
<keyword evidence="3" id="KW-0808">Transferase</keyword>
<feature type="active site" description="Glycyl thioester intermediate" evidence="5">
    <location>
        <position position="744"/>
    </location>
</feature>
<dbReference type="SUPFAM" id="SSF56204">
    <property type="entry name" value="Hect, E3 ligase catalytic domain"/>
    <property type="match status" value="1"/>
</dbReference>
<evidence type="ECO:0000256" key="5">
    <source>
        <dbReference type="PROSITE-ProRule" id="PRU00104"/>
    </source>
</evidence>
<dbReference type="CDD" id="cd00078">
    <property type="entry name" value="HECTc"/>
    <property type="match status" value="1"/>
</dbReference>
<evidence type="ECO:0000259" key="7">
    <source>
        <dbReference type="PROSITE" id="PS50237"/>
    </source>
</evidence>
<protein>
    <recommendedName>
        <fullName evidence="2">HECT-type E3 ubiquitin transferase</fullName>
        <ecNumber evidence="2">2.3.2.26</ecNumber>
    </recommendedName>
</protein>
<evidence type="ECO:0000256" key="2">
    <source>
        <dbReference type="ARBA" id="ARBA00012485"/>
    </source>
</evidence>
<dbReference type="Gene3D" id="3.30.2410.10">
    <property type="entry name" value="Hect, E3 ligase catalytic domain"/>
    <property type="match status" value="1"/>
</dbReference>
<dbReference type="SMART" id="SM00119">
    <property type="entry name" value="HECTc"/>
    <property type="match status" value="1"/>
</dbReference>
<dbReference type="PROSITE" id="PS50237">
    <property type="entry name" value="HECT"/>
    <property type="match status" value="1"/>
</dbReference>
<dbReference type="PANTHER" id="PTHR45700:SF9">
    <property type="entry name" value="HECT-TYPE E3 UBIQUITIN TRANSFERASE"/>
    <property type="match status" value="1"/>
</dbReference>
<feature type="region of interest" description="Disordered" evidence="6">
    <location>
        <begin position="1"/>
        <end position="22"/>
    </location>
</feature>
<dbReference type="Pfam" id="PF00632">
    <property type="entry name" value="HECT"/>
    <property type="match status" value="1"/>
</dbReference>
<dbReference type="InterPro" id="IPR035983">
    <property type="entry name" value="Hect_E3_ubiquitin_ligase"/>
</dbReference>
<name>A0A9W4SJL9_9GLOM</name>
<keyword evidence="4 5" id="KW-0833">Ubl conjugation pathway</keyword>
<dbReference type="EC" id="2.3.2.26" evidence="2"/>
<dbReference type="GO" id="GO:0061630">
    <property type="term" value="F:ubiquitin protein ligase activity"/>
    <property type="evidence" value="ECO:0007669"/>
    <property type="project" value="UniProtKB-EC"/>
</dbReference>
<evidence type="ECO:0000313" key="8">
    <source>
        <dbReference type="EMBL" id="CAI2170676.1"/>
    </source>
</evidence>
<evidence type="ECO:0000256" key="3">
    <source>
        <dbReference type="ARBA" id="ARBA00022679"/>
    </source>
</evidence>
<comment type="caution">
    <text evidence="8">The sequence shown here is derived from an EMBL/GenBank/DDBJ whole genome shotgun (WGS) entry which is preliminary data.</text>
</comment>
<feature type="domain" description="HECT" evidence="7">
    <location>
        <begin position="424"/>
        <end position="776"/>
    </location>
</feature>
<keyword evidence="9" id="KW-1185">Reference proteome</keyword>
<sequence length="776" mass="89597">MDYPGKVKIPPRPNSSTSCNSFGNSSSPSFSLADTSGSGLVPASITNGVNGGGFPPSLSNVNMRFGNCMCCNSTLRFPISVSCFRCTVCQTINDLKPSKQSIQRPEPIIPLTLDRVRSIINTCQINSHGIRPPSFEMLEQEIQRTFSNWYILNESFSNGRQVTLEDCGVALDQVRETYKIMLELPVSVIRSMMKSVENILKRPGRMLKRREDIKFLMIILENPLLAQHNFPQESQYHHNIVKRIFGLLSNLSNELHHYLVNWFARLSTTIFRKRVELVNSFITFRLSKLSKQRNKTSPEDYESDWRISSAARVMALLFAANKQQIKVPLSDFYNTMVDYIELIEDFDRWEQRQGKFAFCQYPFLISMGGKMSIMEFDAKRQMESKAKEAFFTILFQRRVTTTVLILKIRRDYLIEDSLRQISANEMDLKKSLRIEFVGEDGVDGGGLRKEWFLLLVRHLFDPQFGMFTWDEDSKLCWFNPASFETSDQYYLVGVVIGLAIYNSTILDVHLPLACYKKLFNVPVGLEDLAVFRPAFARGLHQLLTFEGDVESTFCRDFVGEYEAFGELQRIPLLPDGQNLPVTNANREEYVDRYVNFVLNESIAKQFEPFKRGFNNVCGGNALSLFQPEEIELLVRGGEEPIEIEQLQVVTVYENFSEEEETIINFWSIFRDMDPLMQRKLLTFVTGTDRIPATGLTNLAFKISCIGEDSDRLINNKNFYSRIFFSSPDFNKWYKISRFPTAHTCFNQLCLYRYRSRKKLEDKLKRSITDSEGFWLK</sequence>
<accession>A0A9W4SJL9</accession>
<dbReference type="GO" id="GO:0000209">
    <property type="term" value="P:protein polyubiquitination"/>
    <property type="evidence" value="ECO:0007669"/>
    <property type="project" value="InterPro"/>
</dbReference>
<dbReference type="PANTHER" id="PTHR45700">
    <property type="entry name" value="UBIQUITIN-PROTEIN LIGASE E3C"/>
    <property type="match status" value="1"/>
</dbReference>
<dbReference type="Gene3D" id="3.30.2160.10">
    <property type="entry name" value="Hect, E3 ligase catalytic domain"/>
    <property type="match status" value="1"/>
</dbReference>
<evidence type="ECO:0000313" key="9">
    <source>
        <dbReference type="Proteomes" id="UP001153678"/>
    </source>
</evidence>
<dbReference type="OrthoDB" id="8068875at2759"/>
<proteinExistence type="predicted"/>
<dbReference type="InterPro" id="IPR000569">
    <property type="entry name" value="HECT_dom"/>
</dbReference>
<evidence type="ECO:0000256" key="6">
    <source>
        <dbReference type="SAM" id="MobiDB-lite"/>
    </source>
</evidence>
<comment type="catalytic activity">
    <reaction evidence="1">
        <text>S-ubiquitinyl-[E2 ubiquitin-conjugating enzyme]-L-cysteine + [acceptor protein]-L-lysine = [E2 ubiquitin-conjugating enzyme]-L-cysteine + N(6)-ubiquitinyl-[acceptor protein]-L-lysine.</text>
        <dbReference type="EC" id="2.3.2.26"/>
    </reaction>
</comment>
<dbReference type="AlphaFoldDB" id="A0A9W4SJL9"/>